<evidence type="ECO:0000256" key="8">
    <source>
        <dbReference type="SAM" id="Phobius"/>
    </source>
</evidence>
<feature type="transmembrane region" description="Helical" evidence="8">
    <location>
        <begin position="194"/>
        <end position="215"/>
    </location>
</feature>
<comment type="subcellular location">
    <subcellularLocation>
        <location evidence="1">Cell membrane</location>
        <topology evidence="1">Multi-pass membrane protein</topology>
    </subcellularLocation>
</comment>
<organism evidence="9 10">
    <name type="scientific">Flaviaesturariibacter aridisoli</name>
    <dbReference type="NCBI Taxonomy" id="2545761"/>
    <lineage>
        <taxon>Bacteria</taxon>
        <taxon>Pseudomonadati</taxon>
        <taxon>Bacteroidota</taxon>
        <taxon>Chitinophagia</taxon>
        <taxon>Chitinophagales</taxon>
        <taxon>Chitinophagaceae</taxon>
        <taxon>Flaviaestuariibacter</taxon>
    </lineage>
</organism>
<dbReference type="GO" id="GO:0005886">
    <property type="term" value="C:plasma membrane"/>
    <property type="evidence" value="ECO:0007669"/>
    <property type="project" value="UniProtKB-SubCell"/>
</dbReference>
<proteinExistence type="predicted"/>
<dbReference type="Proteomes" id="UP000295164">
    <property type="component" value="Unassembled WGS sequence"/>
</dbReference>
<feature type="transmembrane region" description="Helical" evidence="8">
    <location>
        <begin position="55"/>
        <end position="79"/>
    </location>
</feature>
<keyword evidence="2" id="KW-1003">Cell membrane</keyword>
<feature type="transmembrane region" description="Helical" evidence="8">
    <location>
        <begin position="100"/>
        <end position="119"/>
    </location>
</feature>
<evidence type="ECO:0000313" key="9">
    <source>
        <dbReference type="EMBL" id="TCZ74583.1"/>
    </source>
</evidence>
<comment type="caution">
    <text evidence="9">The sequence shown here is derived from an EMBL/GenBank/DDBJ whole genome shotgun (WGS) entry which is preliminary data.</text>
</comment>
<dbReference type="RefSeq" id="WP_131850628.1">
    <property type="nucleotide sequence ID" value="NZ_SKFH01000002.1"/>
</dbReference>
<dbReference type="PANTHER" id="PTHR33908">
    <property type="entry name" value="MANNOSYLTRANSFERASE YKCB-RELATED"/>
    <property type="match status" value="1"/>
</dbReference>
<keyword evidence="6 8" id="KW-1133">Transmembrane helix</keyword>
<evidence type="ECO:0000256" key="5">
    <source>
        <dbReference type="ARBA" id="ARBA00022692"/>
    </source>
</evidence>
<keyword evidence="4" id="KW-0808">Transferase</keyword>
<gene>
    <name evidence="9" type="ORF">E0486_02875</name>
</gene>
<evidence type="ECO:0000256" key="7">
    <source>
        <dbReference type="ARBA" id="ARBA00023136"/>
    </source>
</evidence>
<keyword evidence="10" id="KW-1185">Reference proteome</keyword>
<feature type="transmembrane region" description="Helical" evidence="8">
    <location>
        <begin position="320"/>
        <end position="338"/>
    </location>
</feature>
<evidence type="ECO:0008006" key="11">
    <source>
        <dbReference type="Google" id="ProtNLM"/>
    </source>
</evidence>
<dbReference type="GO" id="GO:0009103">
    <property type="term" value="P:lipopolysaccharide biosynthetic process"/>
    <property type="evidence" value="ECO:0007669"/>
    <property type="project" value="UniProtKB-ARBA"/>
</dbReference>
<dbReference type="EMBL" id="SKFH01000002">
    <property type="protein sequence ID" value="TCZ74583.1"/>
    <property type="molecule type" value="Genomic_DNA"/>
</dbReference>
<accession>A0A4R4E6Q0</accession>
<reference evidence="9 10" key="1">
    <citation type="submission" date="2019-03" db="EMBL/GenBank/DDBJ databases">
        <authorList>
            <person name="Kim M.K.M."/>
        </authorList>
    </citation>
    <scope>NUCLEOTIDE SEQUENCE [LARGE SCALE GENOMIC DNA]</scope>
    <source>
        <strain evidence="9 10">17J68-15</strain>
    </source>
</reference>
<dbReference type="InterPro" id="IPR050297">
    <property type="entry name" value="LipidA_mod_glycosyltrf_83"/>
</dbReference>
<sequence>MSPRQRDALLLAGLFAVTPVLLYRATGIVTALEAEKYIRQADLVLKGSFPGSPKYYYYLPIIYLIAVAQKFSLGYSFVVGVQTALSLASLFLFYGGTERLFGRPAALIAGVLLCLFLPYFSWDFYLYSESLFFSGAMLLYYRIACLELLRARQVLPLFVLLAVLLFTRPFGVLFIPPVFLFLLLARYRSRTDRWVAWGLSFLFAGLMLVVINRIFHGGEDMDAMKPFVEEHVVCFVPQQPEGARLDLRHYDNGLRDIGYYVVHNPGHFARLMTQRLWSFFSQTRPWYSRVHNAALVAFLVPVYAFFFVGFWQAARRWKRPYSYLVALLLLYPLAVTFQCDDWHGRFTMPVLVPVFALAAFGLHQCWRWLRPRPAPGQPA</sequence>
<evidence type="ECO:0000256" key="3">
    <source>
        <dbReference type="ARBA" id="ARBA00022676"/>
    </source>
</evidence>
<evidence type="ECO:0000256" key="2">
    <source>
        <dbReference type="ARBA" id="ARBA00022475"/>
    </source>
</evidence>
<dbReference type="OrthoDB" id="668900at2"/>
<evidence type="ECO:0000256" key="1">
    <source>
        <dbReference type="ARBA" id="ARBA00004651"/>
    </source>
</evidence>
<name>A0A4R4E6Q0_9BACT</name>
<keyword evidence="7 8" id="KW-0472">Membrane</keyword>
<evidence type="ECO:0000313" key="10">
    <source>
        <dbReference type="Proteomes" id="UP000295164"/>
    </source>
</evidence>
<dbReference type="AlphaFoldDB" id="A0A4R4E6Q0"/>
<feature type="transmembrane region" description="Helical" evidence="8">
    <location>
        <begin position="293"/>
        <end position="314"/>
    </location>
</feature>
<keyword evidence="5 8" id="KW-0812">Transmembrane</keyword>
<dbReference type="GO" id="GO:0016763">
    <property type="term" value="F:pentosyltransferase activity"/>
    <property type="evidence" value="ECO:0007669"/>
    <property type="project" value="TreeGrafter"/>
</dbReference>
<feature type="transmembrane region" description="Helical" evidence="8">
    <location>
        <begin position="350"/>
        <end position="369"/>
    </location>
</feature>
<evidence type="ECO:0000256" key="4">
    <source>
        <dbReference type="ARBA" id="ARBA00022679"/>
    </source>
</evidence>
<dbReference type="PANTHER" id="PTHR33908:SF11">
    <property type="entry name" value="MEMBRANE PROTEIN"/>
    <property type="match status" value="1"/>
</dbReference>
<feature type="transmembrane region" description="Helical" evidence="8">
    <location>
        <begin position="155"/>
        <end position="182"/>
    </location>
</feature>
<evidence type="ECO:0000256" key="6">
    <source>
        <dbReference type="ARBA" id="ARBA00022989"/>
    </source>
</evidence>
<protein>
    <recommendedName>
        <fullName evidence="11">Glycosyltransferase RgtA/B/C/D-like domain-containing protein</fullName>
    </recommendedName>
</protein>
<keyword evidence="3" id="KW-0328">Glycosyltransferase</keyword>